<keyword evidence="2" id="KW-1185">Reference proteome</keyword>
<comment type="caution">
    <text evidence="1">The sequence shown here is derived from an EMBL/GenBank/DDBJ whole genome shotgun (WGS) entry which is preliminary data.</text>
</comment>
<proteinExistence type="predicted"/>
<reference evidence="1 2" key="1">
    <citation type="submission" date="2018-06" db="EMBL/GenBank/DDBJ databases">
        <title>Comparative genomics reveals the genomic features of Rhizophagus irregularis, R. cerebriforme, R. diaphanum and Gigaspora rosea, and their symbiotic lifestyle signature.</title>
        <authorList>
            <person name="Morin E."/>
            <person name="San Clemente H."/>
            <person name="Chen E.C.H."/>
            <person name="De La Providencia I."/>
            <person name="Hainaut M."/>
            <person name="Kuo A."/>
            <person name="Kohler A."/>
            <person name="Murat C."/>
            <person name="Tang N."/>
            <person name="Roy S."/>
            <person name="Loubradou J."/>
            <person name="Henrissat B."/>
            <person name="Grigoriev I.V."/>
            <person name="Corradi N."/>
            <person name="Roux C."/>
            <person name="Martin F.M."/>
        </authorList>
    </citation>
    <scope>NUCLEOTIDE SEQUENCE [LARGE SCALE GENOMIC DNA]</scope>
    <source>
        <strain evidence="1 2">DAOM 194757</strain>
    </source>
</reference>
<protein>
    <submittedName>
        <fullName evidence="1">Uncharacterized protein</fullName>
    </submittedName>
</protein>
<evidence type="ECO:0000313" key="2">
    <source>
        <dbReference type="Proteomes" id="UP000266673"/>
    </source>
</evidence>
<dbReference type="AlphaFoldDB" id="A0A397UUH2"/>
<name>A0A397UUH2_9GLOM</name>
<gene>
    <name evidence="1" type="ORF">C2G38_2196564</name>
</gene>
<dbReference type="Proteomes" id="UP000266673">
    <property type="component" value="Unassembled WGS sequence"/>
</dbReference>
<accession>A0A397UUH2</accession>
<dbReference type="EMBL" id="QKWP01000881">
    <property type="protein sequence ID" value="RIB13910.1"/>
    <property type="molecule type" value="Genomic_DNA"/>
</dbReference>
<evidence type="ECO:0000313" key="1">
    <source>
        <dbReference type="EMBL" id="RIB13910.1"/>
    </source>
</evidence>
<organism evidence="1 2">
    <name type="scientific">Gigaspora rosea</name>
    <dbReference type="NCBI Taxonomy" id="44941"/>
    <lineage>
        <taxon>Eukaryota</taxon>
        <taxon>Fungi</taxon>
        <taxon>Fungi incertae sedis</taxon>
        <taxon>Mucoromycota</taxon>
        <taxon>Glomeromycotina</taxon>
        <taxon>Glomeromycetes</taxon>
        <taxon>Diversisporales</taxon>
        <taxon>Gigasporaceae</taxon>
        <taxon>Gigaspora</taxon>
    </lineage>
</organism>
<sequence length="207" mass="23527">MKILPKIAYAHQDSWFTASSLHAVIETLDPKPELVIIMSDNRMDIFGSRRSKNHNRFSSCIDTITASFNVIVEKVIKGIKGTFVANLNPIRNKPTTGEFSECIKAQNIPGIVKELKKRNIRFDNKENKNQLINLLKNQLAEDMKKAKIAGNINKSDRYTAQNMHNKLVQHAQEGEFKVEEVPKVATIQTEFIITQEHKQEAAARKSN</sequence>